<name>H6WG85_9CAUD</name>
<proteinExistence type="predicted"/>
<protein>
    <submittedName>
        <fullName evidence="1">Uncharacterized protein</fullName>
    </submittedName>
</protein>
<keyword evidence="2" id="KW-1185">Reference proteome</keyword>
<dbReference type="EMBL" id="JQ245707">
    <property type="protein sequence ID" value="AEZ65630.1"/>
    <property type="molecule type" value="Genomic_DNA"/>
</dbReference>
<organism evidence="1 2">
    <name type="scientific">Cyanophage S-TIM5</name>
    <dbReference type="NCBI Taxonomy" id="1137745"/>
    <lineage>
        <taxon>Viruses</taxon>
        <taxon>Duplodnaviria</taxon>
        <taxon>Heunggongvirae</taxon>
        <taxon>Uroviricota</taxon>
        <taxon>Caudoviricetes</taxon>
        <taxon>Aurunvirus</taxon>
        <taxon>Aurunvirus STIM5</taxon>
    </lineage>
</organism>
<reference evidence="1 2" key="1">
    <citation type="journal article" date="2012" name="Proc. Natl. Acad. Sci. U.S.A.">
        <title>A novel lineage of myoviruses infecting cyanobacteria is widespread in the oceans.</title>
        <authorList>
            <person name="Sabehi G."/>
            <person name="Shaulov L."/>
            <person name="Silver D.H."/>
            <person name="Yanai I."/>
            <person name="Harel A."/>
            <person name="Lindell D."/>
        </authorList>
    </citation>
    <scope>NUCLEOTIDE SEQUENCE [LARGE SCALE GENOMIC DNA]</scope>
</reference>
<evidence type="ECO:0000313" key="1">
    <source>
        <dbReference type="EMBL" id="AEZ65630.1"/>
    </source>
</evidence>
<dbReference type="RefSeq" id="YP_007006043.1">
    <property type="nucleotide sequence ID" value="NC_019516.2"/>
</dbReference>
<evidence type="ECO:0000313" key="2">
    <source>
        <dbReference type="Proteomes" id="UP000007178"/>
    </source>
</evidence>
<sequence length="90" mass="10515">MDDNNLDSLKFPVFDSRESIVKAYAQQRRDRMGDAIGDYLTDEDVDARQAYEEILAEVQTWIDYHQKFLVKAQNLYALMQGERPVISNKL</sequence>
<dbReference type="KEGG" id="vg:73726270"/>
<accession>H6WG85</accession>
<dbReference type="GeneID" id="73726270"/>
<dbReference type="Proteomes" id="UP000007178">
    <property type="component" value="Segment"/>
</dbReference>
<dbReference type="OrthoDB" id="21275at10239"/>